<dbReference type="InterPro" id="IPR029479">
    <property type="entry name" value="Nitroreductase"/>
</dbReference>
<dbReference type="HOGENOM" id="CLU_070764_8_0_10"/>
<evidence type="ECO:0000313" key="5">
    <source>
        <dbReference type="Proteomes" id="UP000010408"/>
    </source>
</evidence>
<dbReference type="GO" id="GO:0016491">
    <property type="term" value="F:oxidoreductase activity"/>
    <property type="evidence" value="ECO:0007669"/>
    <property type="project" value="UniProtKB-KW"/>
</dbReference>
<keyword evidence="2" id="KW-0560">Oxidoreductase</keyword>
<evidence type="ECO:0000256" key="2">
    <source>
        <dbReference type="ARBA" id="ARBA00023002"/>
    </source>
</evidence>
<evidence type="ECO:0000313" key="4">
    <source>
        <dbReference type="EMBL" id="EKY00966.1"/>
    </source>
</evidence>
<feature type="domain" description="Nitroreductase" evidence="3">
    <location>
        <begin position="9"/>
        <end position="153"/>
    </location>
</feature>
<organism evidence="4 5">
    <name type="scientific">Porphyromonas catoniae F0037</name>
    <dbReference type="NCBI Taxonomy" id="1127696"/>
    <lineage>
        <taxon>Bacteria</taxon>
        <taxon>Pseudomonadati</taxon>
        <taxon>Bacteroidota</taxon>
        <taxon>Bacteroidia</taxon>
        <taxon>Bacteroidales</taxon>
        <taxon>Porphyromonadaceae</taxon>
        <taxon>Porphyromonas</taxon>
    </lineage>
</organism>
<dbReference type="PANTHER" id="PTHR43673:SF10">
    <property type="entry name" value="NADH DEHYDROGENASE_NAD(P)H NITROREDUCTASE XCC3605-RELATED"/>
    <property type="match status" value="1"/>
</dbReference>
<dbReference type="PANTHER" id="PTHR43673">
    <property type="entry name" value="NAD(P)H NITROREDUCTASE YDGI-RELATED"/>
    <property type="match status" value="1"/>
</dbReference>
<evidence type="ECO:0000256" key="1">
    <source>
        <dbReference type="ARBA" id="ARBA00007118"/>
    </source>
</evidence>
<dbReference type="Gene3D" id="2.20.180.10">
    <property type="entry name" value="putative fmn-dependent nitroreductase like domains"/>
    <property type="match status" value="1"/>
</dbReference>
<reference evidence="4 5" key="1">
    <citation type="submission" date="2012-05" db="EMBL/GenBank/DDBJ databases">
        <authorList>
            <person name="Weinstock G."/>
            <person name="Sodergren E."/>
            <person name="Lobos E.A."/>
            <person name="Fulton L."/>
            <person name="Fulton R."/>
            <person name="Courtney L."/>
            <person name="Fronick C."/>
            <person name="O'Laughlin M."/>
            <person name="Godfrey J."/>
            <person name="Wilson R.M."/>
            <person name="Miner T."/>
            <person name="Farmer C."/>
            <person name="Delehaunty K."/>
            <person name="Cordes M."/>
            <person name="Minx P."/>
            <person name="Tomlinson C."/>
            <person name="Chen J."/>
            <person name="Wollam A."/>
            <person name="Pepin K.H."/>
            <person name="Bhonagiri V."/>
            <person name="Zhang X."/>
            <person name="Suruliraj S."/>
            <person name="Warren W."/>
            <person name="Mitreva M."/>
            <person name="Mardis E.R."/>
            <person name="Wilson R.K."/>
        </authorList>
    </citation>
    <scope>NUCLEOTIDE SEQUENCE [LARGE SCALE GENOMIC DNA]</scope>
    <source>
        <strain evidence="4 5">F0037</strain>
    </source>
</reference>
<dbReference type="Pfam" id="PF00881">
    <property type="entry name" value="Nitroreductase"/>
    <property type="match status" value="1"/>
</dbReference>
<comment type="similarity">
    <text evidence="1">Belongs to the nitroreductase family.</text>
</comment>
<dbReference type="Gene3D" id="3.40.109.10">
    <property type="entry name" value="NADH Oxidase"/>
    <property type="match status" value="1"/>
</dbReference>
<dbReference type="EMBL" id="AMEQ01000035">
    <property type="protein sequence ID" value="EKY00966.1"/>
    <property type="molecule type" value="Genomic_DNA"/>
</dbReference>
<dbReference type="PATRIC" id="fig|1127696.3.peg.1186"/>
<dbReference type="RefSeq" id="WP_005467384.1">
    <property type="nucleotide sequence ID" value="NZ_KB291031.1"/>
</dbReference>
<sequence length="199" mass="22854">MQHILESLIRKNRTCRRFDETVRIEPLQIKRWLNAIRYTASMRNVQPLKYIIVTDPAECNEITALQRWAAMLPDWDGPEEGERPTAYLIQLLDTDLAPAARFDEGLQLEALGLLASEAGYGMCIFHGYGKGDIARMYDLPTHLSINAVIALGRPMETIILEEARNPEYVKYWRDAEGKHHVPKRPLEEIIVEPNKPSIF</sequence>
<protein>
    <submittedName>
        <fullName evidence="4">Nitroreductase family protein</fullName>
    </submittedName>
</protein>
<comment type="caution">
    <text evidence="4">The sequence shown here is derived from an EMBL/GenBank/DDBJ whole genome shotgun (WGS) entry which is preliminary data.</text>
</comment>
<dbReference type="SUPFAM" id="SSF55469">
    <property type="entry name" value="FMN-dependent nitroreductase-like"/>
    <property type="match status" value="1"/>
</dbReference>
<accession>L1NCB2</accession>
<proteinExistence type="inferred from homology"/>
<dbReference type="InterPro" id="IPR023312">
    <property type="entry name" value="Put_nitroreductase_C_bac"/>
</dbReference>
<gene>
    <name evidence="4" type="ORF">HMPREF9134_01314</name>
</gene>
<dbReference type="STRING" id="1127696.HMPREF9134_01314"/>
<dbReference type="CDD" id="cd02062">
    <property type="entry name" value="Nitro_FMN_reductase"/>
    <property type="match status" value="1"/>
</dbReference>
<dbReference type="Proteomes" id="UP000010408">
    <property type="component" value="Unassembled WGS sequence"/>
</dbReference>
<dbReference type="eggNOG" id="COG0778">
    <property type="taxonomic scope" value="Bacteria"/>
</dbReference>
<dbReference type="AlphaFoldDB" id="L1NCB2"/>
<name>L1NCB2_9PORP</name>
<dbReference type="InterPro" id="IPR000415">
    <property type="entry name" value="Nitroreductase-like"/>
</dbReference>
<evidence type="ECO:0000259" key="3">
    <source>
        <dbReference type="Pfam" id="PF00881"/>
    </source>
</evidence>